<feature type="transmembrane region" description="Helical" evidence="6">
    <location>
        <begin position="90"/>
        <end position="110"/>
    </location>
</feature>
<dbReference type="SUPFAM" id="SSF103473">
    <property type="entry name" value="MFS general substrate transporter"/>
    <property type="match status" value="1"/>
</dbReference>
<dbReference type="PROSITE" id="PS00216">
    <property type="entry name" value="SUGAR_TRANSPORT_1"/>
    <property type="match status" value="1"/>
</dbReference>
<feature type="transmembrane region" description="Helical" evidence="6">
    <location>
        <begin position="60"/>
        <end position="83"/>
    </location>
</feature>
<feature type="transmembrane region" description="Helical" evidence="6">
    <location>
        <begin position="21"/>
        <end position="48"/>
    </location>
</feature>
<reference evidence="8 9" key="1">
    <citation type="journal article" date="2005" name="DNA Res.">
        <title>Complete genome sequence of the facultative anaerobic magnetotactic bacterium Magnetospirillum sp. strain AMB-1.</title>
        <authorList>
            <person name="Matsunaga T."/>
            <person name="Okamura Y."/>
            <person name="Fukuda Y."/>
            <person name="Wahyudi A.T."/>
            <person name="Murase Y."/>
            <person name="Takeyama H."/>
        </authorList>
    </citation>
    <scope>NUCLEOTIDE SEQUENCE [LARGE SCALE GENOMIC DNA]</scope>
    <source>
        <strain evidence="9">ATCC 700264 / AMB-1</strain>
    </source>
</reference>
<feature type="transmembrane region" description="Helical" evidence="6">
    <location>
        <begin position="299"/>
        <end position="317"/>
    </location>
</feature>
<dbReference type="RefSeq" id="WP_011382707.1">
    <property type="nucleotide sequence ID" value="NC_007626.1"/>
</dbReference>
<keyword evidence="3 6" id="KW-1133">Transmembrane helix</keyword>
<evidence type="ECO:0000256" key="6">
    <source>
        <dbReference type="SAM" id="Phobius"/>
    </source>
</evidence>
<dbReference type="CDD" id="cd17365">
    <property type="entry name" value="MFS_PcaK_like"/>
    <property type="match status" value="1"/>
</dbReference>
<evidence type="ECO:0000256" key="5">
    <source>
        <dbReference type="SAM" id="MobiDB-lite"/>
    </source>
</evidence>
<comment type="subcellular location">
    <subcellularLocation>
        <location evidence="1">Membrane</location>
        <topology evidence="1">Multi-pass membrane protein</topology>
    </subcellularLocation>
</comment>
<dbReference type="GO" id="GO:0005886">
    <property type="term" value="C:plasma membrane"/>
    <property type="evidence" value="ECO:0007669"/>
    <property type="project" value="TreeGrafter"/>
</dbReference>
<feature type="transmembrane region" description="Helical" evidence="6">
    <location>
        <begin position="257"/>
        <end position="279"/>
    </location>
</feature>
<dbReference type="InterPro" id="IPR036259">
    <property type="entry name" value="MFS_trans_sf"/>
</dbReference>
<dbReference type="PANTHER" id="PTHR23508">
    <property type="entry name" value="CARBOXYLIC ACID TRANSPORTER PROTEIN HOMOLOG"/>
    <property type="match status" value="1"/>
</dbReference>
<dbReference type="InterPro" id="IPR020846">
    <property type="entry name" value="MFS_dom"/>
</dbReference>
<dbReference type="Proteomes" id="UP000007058">
    <property type="component" value="Chromosome"/>
</dbReference>
<feature type="transmembrane region" description="Helical" evidence="6">
    <location>
        <begin position="116"/>
        <end position="137"/>
    </location>
</feature>
<evidence type="ECO:0000256" key="4">
    <source>
        <dbReference type="ARBA" id="ARBA00023136"/>
    </source>
</evidence>
<feature type="transmembrane region" description="Helical" evidence="6">
    <location>
        <begin position="179"/>
        <end position="200"/>
    </location>
</feature>
<evidence type="ECO:0000256" key="1">
    <source>
        <dbReference type="ARBA" id="ARBA00004141"/>
    </source>
</evidence>
<dbReference type="OrthoDB" id="9784658at2"/>
<feature type="region of interest" description="Disordered" evidence="5">
    <location>
        <begin position="443"/>
        <end position="465"/>
    </location>
</feature>
<gene>
    <name evidence="8" type="ordered locus">amb0260</name>
</gene>
<dbReference type="PROSITE" id="PS50850">
    <property type="entry name" value="MFS"/>
    <property type="match status" value="1"/>
</dbReference>
<evidence type="ECO:0000256" key="3">
    <source>
        <dbReference type="ARBA" id="ARBA00022989"/>
    </source>
</evidence>
<dbReference type="InterPro" id="IPR005829">
    <property type="entry name" value="Sugar_transporter_CS"/>
</dbReference>
<accession>Q2WAR1</accession>
<dbReference type="STRING" id="342108.amb0260"/>
<keyword evidence="2 6" id="KW-0812">Transmembrane</keyword>
<sequence length="465" mass="48645">MTRDNQLNIQTFLNESRFSPYQWTVFALCFFVVLLDGFDTAAIGYIAPSLLKEWGIAKPALGPVLSAALFGLAAGALSAGPLADRFGRRLVLTGSTLLFALASLASSFAGSLDGLTVLRFVTGIGLGAAMPNAVTLISEYCPDQRRSLLTNAMFAGFPLGAALGGFLAAWIIPQWGWRSVLVLGGIAPLALVALMAVSLPESIRYMVARRQPAERIRKVLSRISASAAQAQGFVMTEAAAKVAPTGKAGLGVVLSKSYLVGSVMMWLAYFMGLVIFYGLINWMPLLLKDAGLDPKSATLISALFPLGGVGAIFFGWLMDRANGNKVIAAGYVLTALLIFAIGQAVGNVGVLVLLVLVAGTLMNTAQSSMPALAAGFYPTSGRATGVAWMLGMGRFGGIAGSTLVAELSRRQLGFSEMFTIIAIPGLIAAAALLVKQMAHPETPAEHDAAVGEAHEHAQEAQLGGH</sequence>
<dbReference type="PROSITE" id="PS00217">
    <property type="entry name" value="SUGAR_TRANSPORT_2"/>
    <property type="match status" value="1"/>
</dbReference>
<protein>
    <submittedName>
        <fullName evidence="8">Permease of the major facilitator superfamily</fullName>
    </submittedName>
</protein>
<dbReference type="AlphaFoldDB" id="Q2WAR1"/>
<proteinExistence type="predicted"/>
<organism evidence="8 9">
    <name type="scientific">Paramagnetospirillum magneticum (strain ATCC 700264 / AMB-1)</name>
    <name type="common">Magnetospirillum magneticum</name>
    <dbReference type="NCBI Taxonomy" id="342108"/>
    <lineage>
        <taxon>Bacteria</taxon>
        <taxon>Pseudomonadati</taxon>
        <taxon>Pseudomonadota</taxon>
        <taxon>Alphaproteobacteria</taxon>
        <taxon>Rhodospirillales</taxon>
        <taxon>Magnetospirillaceae</taxon>
        <taxon>Paramagnetospirillum</taxon>
    </lineage>
</organism>
<dbReference type="KEGG" id="mag:amb0260"/>
<dbReference type="HOGENOM" id="CLU_001265_46_4_5"/>
<feature type="transmembrane region" description="Helical" evidence="6">
    <location>
        <begin position="386"/>
        <end position="405"/>
    </location>
</feature>
<feature type="transmembrane region" description="Helical" evidence="6">
    <location>
        <begin position="417"/>
        <end position="434"/>
    </location>
</feature>
<keyword evidence="4 6" id="KW-0472">Membrane</keyword>
<dbReference type="Gene3D" id="1.20.1250.20">
    <property type="entry name" value="MFS general substrate transporter like domains"/>
    <property type="match status" value="2"/>
</dbReference>
<feature type="transmembrane region" description="Helical" evidence="6">
    <location>
        <begin position="149"/>
        <end position="173"/>
    </location>
</feature>
<evidence type="ECO:0000256" key="2">
    <source>
        <dbReference type="ARBA" id="ARBA00022692"/>
    </source>
</evidence>
<dbReference type="InterPro" id="IPR011701">
    <property type="entry name" value="MFS"/>
</dbReference>
<dbReference type="PANTHER" id="PTHR23508:SF10">
    <property type="entry name" value="CARBOXYLIC ACID TRANSPORTER PROTEIN HOMOLOG"/>
    <property type="match status" value="1"/>
</dbReference>
<name>Q2WAR1_PARM1</name>
<dbReference type="EMBL" id="AP007255">
    <property type="protein sequence ID" value="BAE49064.1"/>
    <property type="molecule type" value="Genomic_DNA"/>
</dbReference>
<dbReference type="Pfam" id="PF07690">
    <property type="entry name" value="MFS_1"/>
    <property type="match status" value="1"/>
</dbReference>
<feature type="transmembrane region" description="Helical" evidence="6">
    <location>
        <begin position="329"/>
        <end position="362"/>
    </location>
</feature>
<evidence type="ECO:0000313" key="9">
    <source>
        <dbReference type="Proteomes" id="UP000007058"/>
    </source>
</evidence>
<dbReference type="GO" id="GO:0046943">
    <property type="term" value="F:carboxylic acid transmembrane transporter activity"/>
    <property type="evidence" value="ECO:0007669"/>
    <property type="project" value="TreeGrafter"/>
</dbReference>
<feature type="domain" description="Major facilitator superfamily (MFS) profile" evidence="7">
    <location>
        <begin position="25"/>
        <end position="443"/>
    </location>
</feature>
<feature type="compositionally biased region" description="Basic and acidic residues" evidence="5">
    <location>
        <begin position="443"/>
        <end position="458"/>
    </location>
</feature>
<evidence type="ECO:0000259" key="7">
    <source>
        <dbReference type="PROSITE" id="PS50850"/>
    </source>
</evidence>
<keyword evidence="9" id="KW-1185">Reference proteome</keyword>
<evidence type="ECO:0000313" key="8">
    <source>
        <dbReference type="EMBL" id="BAE49064.1"/>
    </source>
</evidence>